<dbReference type="Proteomes" id="UP001177023">
    <property type="component" value="Unassembled WGS sequence"/>
</dbReference>
<sequence length="901" mass="100246">MRSTDHDPPPDHLALQQPRIRSGNPALRATGQVPTGPQYNEPPRRIVAPQSPNTGFENDIKYVDFGLNNRVRDMYIDDGGMPRIEANGLSKPQLAHQGGRPPSFSTAPQQFDHGMGPNFGHPGAVPADHNNKAEVSDDLAGKIIDGVLDLQDELDVSTPFTGETDPMISGNCVSPAQKMMRQGFNGVEQQVIQKQGADEEADQKLDVDETSVIKAVEWWENIEKSDLDAHGICDDDDIELHQAAGDAQAQAPMTQSQHETGPVEGSLGGHQIAQNQGYGYGHAANGQVWPPTAPGNPGLYHVSDGYMGMNSSRTPSPTSSPPLSPPCVSPTQIQSLAGGIEEYEPFPRYIQKKEVDVIANTPQPSPPQKKKRGRPQKYPSPEPKGTETVKQARTKETQKRYAGKKRSKEVNRRLFVTALQELRLSDAVWLDVAVLLKAQEKLQPSNREARAKTTYQKDPDPERRKRQNKEAQRKSREATKKEADHFDPDENPMIQILIFLLLCPIATAKWPTANTEYGSIRGEYAEASGQQAEIYISVPYARAPIGELRFEPPKEPENWETVRDATQETSCIQYPGHLLKKLPHESEDCLHLKIVIPLDKKRRRLPEPLPILFWIHGGSFLTGGKHNYNTTDVIKNFSTRKLITVFANYRLGNKGFLSMRNRHFPGNFGLEDVLLGLKFIHEINSAIIITYCNCTETTALEVKECMKKAPPTCFQEAVQLIHDELRHGEMLSKYHELMAMGFTILTPVPDEFIRNEAHETLNQALNWKPPPLLILASTREGHELAKDYLEKVSLETLIDSTISRGTPSANVLRKLLRQRYLPPNNRTGDAAVSSLSRLIIGKALADSHQDALYYSNNSRVYVTLKDYNPKSGEAENFTNLDAAGLFDGPVLNVIADFAKNG</sequence>
<dbReference type="InterPro" id="IPR050309">
    <property type="entry name" value="Type-B_Carboxylest/Lipase"/>
</dbReference>
<dbReference type="AlphaFoldDB" id="A0AA36DHI9"/>
<accession>A0AA36DHI9</accession>
<dbReference type="Gene3D" id="3.40.50.1820">
    <property type="entry name" value="alpha/beta hydrolase"/>
    <property type="match status" value="1"/>
</dbReference>
<feature type="domain" description="Carboxylesterase type B" evidence="2">
    <location>
        <begin position="511"/>
        <end position="682"/>
    </location>
</feature>
<evidence type="ECO:0000259" key="2">
    <source>
        <dbReference type="Pfam" id="PF00135"/>
    </source>
</evidence>
<feature type="region of interest" description="Disordered" evidence="1">
    <location>
        <begin position="359"/>
        <end position="407"/>
    </location>
</feature>
<reference evidence="3" key="1">
    <citation type="submission" date="2023-06" db="EMBL/GenBank/DDBJ databases">
        <authorList>
            <person name="Delattre M."/>
        </authorList>
    </citation>
    <scope>NUCLEOTIDE SEQUENCE</scope>
    <source>
        <strain evidence="3">AF72</strain>
    </source>
</reference>
<feature type="region of interest" description="Disordered" evidence="1">
    <location>
        <begin position="85"/>
        <end position="131"/>
    </location>
</feature>
<dbReference type="Pfam" id="PF00135">
    <property type="entry name" value="COesterase"/>
    <property type="match status" value="1"/>
</dbReference>
<dbReference type="PANTHER" id="PTHR11559">
    <property type="entry name" value="CARBOXYLESTERASE"/>
    <property type="match status" value="1"/>
</dbReference>
<evidence type="ECO:0000256" key="1">
    <source>
        <dbReference type="SAM" id="MobiDB-lite"/>
    </source>
</evidence>
<name>A0AA36DHI9_9BILA</name>
<feature type="compositionally biased region" description="Pro residues" evidence="1">
    <location>
        <begin position="318"/>
        <end position="328"/>
    </location>
</feature>
<dbReference type="InterPro" id="IPR002018">
    <property type="entry name" value="CarbesteraseB"/>
</dbReference>
<evidence type="ECO:0000313" key="3">
    <source>
        <dbReference type="EMBL" id="CAJ0587252.1"/>
    </source>
</evidence>
<evidence type="ECO:0000313" key="4">
    <source>
        <dbReference type="Proteomes" id="UP001177023"/>
    </source>
</evidence>
<dbReference type="InterPro" id="IPR029058">
    <property type="entry name" value="AB_hydrolase_fold"/>
</dbReference>
<protein>
    <recommendedName>
        <fullName evidence="2">Carboxylesterase type B domain-containing protein</fullName>
    </recommendedName>
</protein>
<feature type="region of interest" description="Disordered" evidence="1">
    <location>
        <begin position="1"/>
        <end position="53"/>
    </location>
</feature>
<feature type="region of interest" description="Disordered" evidence="1">
    <location>
        <begin position="444"/>
        <end position="487"/>
    </location>
</feature>
<keyword evidence="4" id="KW-1185">Reference proteome</keyword>
<gene>
    <name evidence="3" type="ORF">MSPICULIGERA_LOCUS25229</name>
</gene>
<feature type="region of interest" description="Disordered" evidence="1">
    <location>
        <begin position="290"/>
        <end position="332"/>
    </location>
</feature>
<feature type="compositionally biased region" description="Basic and acidic residues" evidence="1">
    <location>
        <begin position="1"/>
        <end position="10"/>
    </location>
</feature>
<feature type="compositionally biased region" description="Basic and acidic residues" evidence="1">
    <location>
        <begin position="447"/>
        <end position="487"/>
    </location>
</feature>
<proteinExistence type="predicted"/>
<feature type="non-terminal residue" evidence="3">
    <location>
        <position position="1"/>
    </location>
</feature>
<dbReference type="EMBL" id="CATQJA010002709">
    <property type="protein sequence ID" value="CAJ0587252.1"/>
    <property type="molecule type" value="Genomic_DNA"/>
</dbReference>
<comment type="caution">
    <text evidence="3">The sequence shown here is derived from an EMBL/GenBank/DDBJ whole genome shotgun (WGS) entry which is preliminary data.</text>
</comment>
<organism evidence="3 4">
    <name type="scientific">Mesorhabditis spiculigera</name>
    <dbReference type="NCBI Taxonomy" id="96644"/>
    <lineage>
        <taxon>Eukaryota</taxon>
        <taxon>Metazoa</taxon>
        <taxon>Ecdysozoa</taxon>
        <taxon>Nematoda</taxon>
        <taxon>Chromadorea</taxon>
        <taxon>Rhabditida</taxon>
        <taxon>Rhabditina</taxon>
        <taxon>Rhabditomorpha</taxon>
        <taxon>Rhabditoidea</taxon>
        <taxon>Rhabditidae</taxon>
        <taxon>Mesorhabditinae</taxon>
        <taxon>Mesorhabditis</taxon>
    </lineage>
</organism>
<dbReference type="SUPFAM" id="SSF53474">
    <property type="entry name" value="alpha/beta-Hydrolases"/>
    <property type="match status" value="1"/>
</dbReference>